<comment type="caution">
    <text evidence="2">The sequence shown here is derived from an EMBL/GenBank/DDBJ whole genome shotgun (WGS) entry which is preliminary data.</text>
</comment>
<dbReference type="EMBL" id="SBIQ01000011">
    <property type="protein sequence ID" value="KAF7684503.1"/>
    <property type="molecule type" value="Genomic_DNA"/>
</dbReference>
<keyword evidence="3" id="KW-1185">Reference proteome</keyword>
<feature type="transmembrane region" description="Helical" evidence="1">
    <location>
        <begin position="93"/>
        <end position="113"/>
    </location>
</feature>
<dbReference type="Proteomes" id="UP001516464">
    <property type="component" value="Unassembled WGS sequence"/>
</dbReference>
<feature type="transmembrane region" description="Helical" evidence="1">
    <location>
        <begin position="65"/>
        <end position="86"/>
    </location>
</feature>
<keyword evidence="1" id="KW-0472">Membrane</keyword>
<evidence type="ECO:0000313" key="2">
    <source>
        <dbReference type="EMBL" id="KAF7684503.1"/>
    </source>
</evidence>
<evidence type="ECO:0000256" key="1">
    <source>
        <dbReference type="SAM" id="Phobius"/>
    </source>
</evidence>
<evidence type="ECO:0000313" key="3">
    <source>
        <dbReference type="Proteomes" id="UP001516464"/>
    </source>
</evidence>
<proteinExistence type="predicted"/>
<accession>A0ABQ7I288</accession>
<name>A0ABQ7I288_9MICR</name>
<protein>
    <submittedName>
        <fullName evidence="2">Uncharacterized protein</fullName>
    </submittedName>
</protein>
<sequence length="273" mass="31121">MIYSNWLKKEVKNIKTKRSVDFMSDQEDIKKENMKYGFSLFGASLLIMGLLLFITEFLMDATILWNMYFIYIMVLILIIQIALCFVPLKPGKFIQMGLTGTMLVLSILAFFMGNSRRIVVGEMVNNDDLVKADYNGTFYLYFTSDANDNATLEEKGEATLSNDSVKEAINKEIEKLKEILKTNKDDDAVVVNKLGNAVYGKIQNEADAKIVFDVLNDYHYTTFCEKGNILVVEDPLLVAYLKKKNVGISKEDFLKKITPAKKEDDQKKNEEST</sequence>
<reference evidence="2 3" key="1">
    <citation type="submission" date="2019-01" db="EMBL/GenBank/DDBJ databases">
        <title>Genomes sequencing and comparative genomics of infectious freshwater microsporidia, Cucumispora dikerogammari and Thelohania contejeani.</title>
        <authorList>
            <person name="Cormier A."/>
            <person name="Giraud I."/>
            <person name="Wattier R."/>
            <person name="Teixeira M."/>
            <person name="Grandjean F."/>
            <person name="Rigaud T."/>
            <person name="Cordaux R."/>
        </authorList>
    </citation>
    <scope>NUCLEOTIDE SEQUENCE [LARGE SCALE GENOMIC DNA]</scope>
    <source>
        <strain evidence="2">T1</strain>
        <tissue evidence="2">Spores</tissue>
    </source>
</reference>
<keyword evidence="1" id="KW-1133">Transmembrane helix</keyword>
<feature type="transmembrane region" description="Helical" evidence="1">
    <location>
        <begin position="36"/>
        <end position="59"/>
    </location>
</feature>
<organism evidence="2 3">
    <name type="scientific">Astathelohania contejeani</name>
    <dbReference type="NCBI Taxonomy" id="164912"/>
    <lineage>
        <taxon>Eukaryota</taxon>
        <taxon>Fungi</taxon>
        <taxon>Fungi incertae sedis</taxon>
        <taxon>Microsporidia</taxon>
        <taxon>Astathelohaniidae</taxon>
        <taxon>Astathelohania</taxon>
    </lineage>
</organism>
<gene>
    <name evidence="2" type="ORF">TCON_0318</name>
</gene>
<keyword evidence="1" id="KW-0812">Transmembrane</keyword>